<organism evidence="1 2">
    <name type="scientific">Eilatimonas milleporae</name>
    <dbReference type="NCBI Taxonomy" id="911205"/>
    <lineage>
        <taxon>Bacteria</taxon>
        <taxon>Pseudomonadati</taxon>
        <taxon>Pseudomonadota</taxon>
        <taxon>Alphaproteobacteria</taxon>
        <taxon>Kordiimonadales</taxon>
        <taxon>Kordiimonadaceae</taxon>
        <taxon>Eilatimonas</taxon>
    </lineage>
</organism>
<reference evidence="1 2" key="1">
    <citation type="submission" date="2018-10" db="EMBL/GenBank/DDBJ databases">
        <title>Genomic Encyclopedia of Archaeal and Bacterial Type Strains, Phase II (KMG-II): from individual species to whole genera.</title>
        <authorList>
            <person name="Goeker M."/>
        </authorList>
    </citation>
    <scope>NUCLEOTIDE SEQUENCE [LARGE SCALE GENOMIC DNA]</scope>
    <source>
        <strain evidence="1 2">DSM 25217</strain>
    </source>
</reference>
<dbReference type="InterPro" id="IPR023401">
    <property type="entry name" value="ODC_N"/>
</dbReference>
<dbReference type="InterPro" id="IPR003462">
    <property type="entry name" value="ODC_Mu_crystall"/>
</dbReference>
<dbReference type="PANTHER" id="PTHR13812:SF19">
    <property type="entry name" value="KETIMINE REDUCTASE MU-CRYSTALLIN"/>
    <property type="match status" value="1"/>
</dbReference>
<evidence type="ECO:0000313" key="1">
    <source>
        <dbReference type="EMBL" id="RMB04966.1"/>
    </source>
</evidence>
<accession>A0A3M0CE00</accession>
<evidence type="ECO:0000313" key="2">
    <source>
        <dbReference type="Proteomes" id="UP000271227"/>
    </source>
</evidence>
<dbReference type="RefSeq" id="WP_121939215.1">
    <property type="nucleotide sequence ID" value="NZ_REFR01000012.1"/>
</dbReference>
<dbReference type="InParanoid" id="A0A3M0CE00"/>
<keyword evidence="2" id="KW-1185">Reference proteome</keyword>
<dbReference type="EMBL" id="REFR01000012">
    <property type="protein sequence ID" value="RMB04966.1"/>
    <property type="molecule type" value="Genomic_DNA"/>
</dbReference>
<dbReference type="GO" id="GO:0005737">
    <property type="term" value="C:cytoplasm"/>
    <property type="evidence" value="ECO:0007669"/>
    <property type="project" value="TreeGrafter"/>
</dbReference>
<dbReference type="Gene3D" id="3.30.1780.10">
    <property type="entry name" value="ornithine cyclodeaminase, domain 1"/>
    <property type="match status" value="1"/>
</dbReference>
<dbReference type="Pfam" id="PF02423">
    <property type="entry name" value="OCD_Mu_crystall"/>
    <property type="match status" value="1"/>
</dbReference>
<dbReference type="Proteomes" id="UP000271227">
    <property type="component" value="Unassembled WGS sequence"/>
</dbReference>
<dbReference type="SUPFAM" id="SSF51735">
    <property type="entry name" value="NAD(P)-binding Rossmann-fold domains"/>
    <property type="match status" value="1"/>
</dbReference>
<dbReference type="InterPro" id="IPR036291">
    <property type="entry name" value="NAD(P)-bd_dom_sf"/>
</dbReference>
<dbReference type="OrthoDB" id="9801817at2"/>
<proteinExistence type="predicted"/>
<protein>
    <submittedName>
        <fullName evidence="1">Ornithine cyclodeaminase</fullName>
    </submittedName>
</protein>
<name>A0A3M0CE00_9PROT</name>
<dbReference type="Gene3D" id="3.40.50.720">
    <property type="entry name" value="NAD(P)-binding Rossmann-like Domain"/>
    <property type="match status" value="1"/>
</dbReference>
<dbReference type="PANTHER" id="PTHR13812">
    <property type="entry name" value="KETIMINE REDUCTASE MU-CRYSTALLIN"/>
    <property type="match status" value="1"/>
</dbReference>
<sequence>MLYVSEQMVRDLVRQADVTAAVSEAFVALADEKAVCWPIVRETLGHADAVFGFKSGFDKSLPAMGVKAGGLWPGNAARGVPNHQSTVVLFDEDSGAPKALVRATYLTALRTAAASALSIRHLARADARVLGLMGAGGQGAFQLEAALAERRFTKVLIHDPNAANVEALADYARAKGVSAATGDPRYVVAEADVLITVTPSRQAIVKEAWVRPGTHIAAMGADTVGKQELEAGILASATLFGDVAGQAVRLGESQHAFGQGLIGEETVRCLGDVISKRHPGRTDDKEITVFDSTGMALQDLSSCMVALKAAVDAGQAIELP</sequence>
<dbReference type="AlphaFoldDB" id="A0A3M0CE00"/>
<comment type="caution">
    <text evidence="1">The sequence shown here is derived from an EMBL/GenBank/DDBJ whole genome shotgun (WGS) entry which is preliminary data.</text>
</comment>
<gene>
    <name evidence="1" type="ORF">BXY39_2540</name>
</gene>
<dbReference type="PIRSF" id="PIRSF001439">
    <property type="entry name" value="CryM"/>
    <property type="match status" value="1"/>
</dbReference>